<protein>
    <submittedName>
        <fullName evidence="1">Uncharacterized protein</fullName>
    </submittedName>
</protein>
<accession>A0ACB7ZG44</accession>
<proteinExistence type="predicted"/>
<dbReference type="EMBL" id="CM037162">
    <property type="protein sequence ID" value="KAH7864517.1"/>
    <property type="molecule type" value="Genomic_DNA"/>
</dbReference>
<evidence type="ECO:0000313" key="1">
    <source>
        <dbReference type="EMBL" id="KAH7864517.1"/>
    </source>
</evidence>
<comment type="caution">
    <text evidence="1">The sequence shown here is derived from an EMBL/GenBank/DDBJ whole genome shotgun (WGS) entry which is preliminary data.</text>
</comment>
<evidence type="ECO:0000313" key="2">
    <source>
        <dbReference type="Proteomes" id="UP000828048"/>
    </source>
</evidence>
<reference evidence="1 2" key="1">
    <citation type="journal article" date="2021" name="Hortic Res">
        <title>High-quality reference genome and annotation aids understanding of berry development for evergreen blueberry (Vaccinium darrowii).</title>
        <authorList>
            <person name="Yu J."/>
            <person name="Hulse-Kemp A.M."/>
            <person name="Babiker E."/>
            <person name="Staton M."/>
        </authorList>
    </citation>
    <scope>NUCLEOTIDE SEQUENCE [LARGE SCALE GENOMIC DNA]</scope>
    <source>
        <strain evidence="2">cv. NJ 8807/NJ 8810</strain>
        <tissue evidence="1">Young leaf</tissue>
    </source>
</reference>
<dbReference type="Proteomes" id="UP000828048">
    <property type="component" value="Chromosome 12"/>
</dbReference>
<keyword evidence="2" id="KW-1185">Reference proteome</keyword>
<sequence length="88" mass="9209">MRMLKTPTIQAWHLEKAIPVAADGGGARVPPEEGGGSGAKVSTFTTSFIPCEQWPGKPHMYQCSPSVFSAITSAPELKVTAPVGATHC</sequence>
<organism evidence="1 2">
    <name type="scientific">Vaccinium darrowii</name>
    <dbReference type="NCBI Taxonomy" id="229202"/>
    <lineage>
        <taxon>Eukaryota</taxon>
        <taxon>Viridiplantae</taxon>
        <taxon>Streptophyta</taxon>
        <taxon>Embryophyta</taxon>
        <taxon>Tracheophyta</taxon>
        <taxon>Spermatophyta</taxon>
        <taxon>Magnoliopsida</taxon>
        <taxon>eudicotyledons</taxon>
        <taxon>Gunneridae</taxon>
        <taxon>Pentapetalae</taxon>
        <taxon>asterids</taxon>
        <taxon>Ericales</taxon>
        <taxon>Ericaceae</taxon>
        <taxon>Vaccinioideae</taxon>
        <taxon>Vaccinieae</taxon>
        <taxon>Vaccinium</taxon>
    </lineage>
</organism>
<gene>
    <name evidence="1" type="ORF">Vadar_030468</name>
</gene>
<name>A0ACB7ZG44_9ERIC</name>